<feature type="repeat" description="TPR" evidence="3">
    <location>
        <begin position="93"/>
        <end position="126"/>
    </location>
</feature>
<feature type="repeat" description="TPR" evidence="3">
    <location>
        <begin position="195"/>
        <end position="228"/>
    </location>
</feature>
<dbReference type="InterPro" id="IPR050498">
    <property type="entry name" value="Ycf3"/>
</dbReference>
<keyword evidence="1" id="KW-0677">Repeat</keyword>
<dbReference type="EMBL" id="AP024484">
    <property type="protein sequence ID" value="BCS84244.1"/>
    <property type="molecule type" value="Genomic_DNA"/>
</dbReference>
<keyword evidence="2 3" id="KW-0802">TPR repeat</keyword>
<evidence type="ECO:0000256" key="2">
    <source>
        <dbReference type="ARBA" id="ARBA00022803"/>
    </source>
</evidence>
<dbReference type="SUPFAM" id="SSF48452">
    <property type="entry name" value="TPR-like"/>
    <property type="match status" value="2"/>
</dbReference>
<feature type="repeat" description="TPR" evidence="3">
    <location>
        <begin position="229"/>
        <end position="262"/>
    </location>
</feature>
<feature type="repeat" description="TPR" evidence="3">
    <location>
        <begin position="579"/>
        <end position="612"/>
    </location>
</feature>
<feature type="chain" id="PRO_5046569728" description="Tetratricopeptide repeat protein" evidence="4">
    <location>
        <begin position="22"/>
        <end position="658"/>
    </location>
</feature>
<accession>A0ABM7NUS1</accession>
<dbReference type="Pfam" id="PF13181">
    <property type="entry name" value="TPR_8"/>
    <property type="match status" value="1"/>
</dbReference>
<evidence type="ECO:0000256" key="1">
    <source>
        <dbReference type="ARBA" id="ARBA00022737"/>
    </source>
</evidence>
<evidence type="ECO:0000256" key="3">
    <source>
        <dbReference type="PROSITE-ProRule" id="PRU00339"/>
    </source>
</evidence>
<evidence type="ECO:0000256" key="4">
    <source>
        <dbReference type="SAM" id="SignalP"/>
    </source>
</evidence>
<dbReference type="InterPro" id="IPR011990">
    <property type="entry name" value="TPR-like_helical_dom_sf"/>
</dbReference>
<gene>
    <name evidence="5" type="ORF">prwr041_01370</name>
</gene>
<dbReference type="RefSeq" id="WP_207154434.1">
    <property type="nucleotide sequence ID" value="NZ_AP024484.1"/>
</dbReference>
<sequence length="658" mass="76691">MFKRLLIFVVIFVFAGSNSFAQYNTDRLLQSGELALENNDYVVAIQHCNNVISNKPYLYKPWFYRGIAKKSLGDYVGAEEDFNEAVRLNPYVHELFAERAGNRLNLRRYSDAINDYTKALSLNPDEKGYWFNRAWARFQSKDVKQTRLDLEYIIKRWPDLSNSYGLMTETYINANDTASASRWLERTLRVNPYDGNSWSILGRLNLQRKNWRKADEAFSKAIHYSPKVVNNYTYRAMARVNLNRLRYAMEDYDKAIDMDPNNFISHYNRGLLRQTLGDDNRAIQDFSFVLRLEPNNLLALYNRAILLDKTGSYRSAIADYTRVINKFPNFWSGLLSRAKCYRRLGMTAKAELDEFRVFKAQMNKHIGVQQRWSRAKLRQVRKLSDIDVEKYDQWVVQDSEVTTPEYKNEYRGYVQNREVTTKFMPMFILSYQKYTNGINDYQLIDKDVEAFNSKVNPVHTVYITCRPDAISETDTKDYFTTIQELTDKVKMTNDMKAASQILLQRAVAYSTIYNYEEAINDLNDYLSIDSVSELAYWQRAVCLSLVRNYDSQNNSGTNMTLAKSINDFKKAIGIDKDNAYLYYDLANVYSSTKDYKNAIINYDMSIELNSRLAEAYYNRGIAKIFVSDVRGGLKDLSKAGELGIYDAYALMKKYSVEK</sequence>
<keyword evidence="4" id="KW-0732">Signal</keyword>
<feature type="signal peptide" evidence="4">
    <location>
        <begin position="1"/>
        <end position="21"/>
    </location>
</feature>
<keyword evidence="6" id="KW-1185">Reference proteome</keyword>
<dbReference type="PROSITE" id="PS50005">
    <property type="entry name" value="TPR"/>
    <property type="match status" value="6"/>
</dbReference>
<organism evidence="5 6">
    <name type="scientific">Prevotella herbatica</name>
    <dbReference type="NCBI Taxonomy" id="2801997"/>
    <lineage>
        <taxon>Bacteria</taxon>
        <taxon>Pseudomonadati</taxon>
        <taxon>Bacteroidota</taxon>
        <taxon>Bacteroidia</taxon>
        <taxon>Bacteroidales</taxon>
        <taxon>Prevotellaceae</taxon>
        <taxon>Prevotella</taxon>
    </lineage>
</organism>
<name>A0ABM7NUS1_9BACT</name>
<evidence type="ECO:0008006" key="7">
    <source>
        <dbReference type="Google" id="ProtNLM"/>
    </source>
</evidence>
<dbReference type="PANTHER" id="PTHR44858:SF1">
    <property type="entry name" value="UDP-N-ACETYLGLUCOSAMINE--PEPTIDE N-ACETYLGLUCOSAMINYLTRANSFERASE SPINDLY-RELATED"/>
    <property type="match status" value="1"/>
</dbReference>
<proteinExistence type="predicted"/>
<dbReference type="SMART" id="SM00028">
    <property type="entry name" value="TPR"/>
    <property type="match status" value="10"/>
</dbReference>
<evidence type="ECO:0000313" key="5">
    <source>
        <dbReference type="EMBL" id="BCS84244.1"/>
    </source>
</evidence>
<feature type="repeat" description="TPR" evidence="3">
    <location>
        <begin position="59"/>
        <end position="92"/>
    </location>
</feature>
<reference evidence="5 6" key="1">
    <citation type="journal article" date="2022" name="Int. J. Syst. Evol. Microbiol.">
        <title>Prevotella herbatica sp. nov., a plant polysaccharide-decomposing anaerobic bacterium isolated from a methanogenic reactor.</title>
        <authorList>
            <person name="Uek A."/>
            <person name="Tonouchi A."/>
            <person name="Kaku N."/>
            <person name="Ueki K."/>
        </authorList>
    </citation>
    <scope>NUCLEOTIDE SEQUENCE [LARGE SCALE GENOMIC DNA]</scope>
    <source>
        <strain evidence="5 6">WR041</strain>
    </source>
</reference>
<dbReference type="Pfam" id="PF13431">
    <property type="entry name" value="TPR_17"/>
    <property type="match status" value="1"/>
</dbReference>
<protein>
    <recommendedName>
        <fullName evidence="7">Tetratricopeptide repeat protein</fullName>
    </recommendedName>
</protein>
<dbReference type="Proteomes" id="UP001319045">
    <property type="component" value="Chromosome"/>
</dbReference>
<dbReference type="InterPro" id="IPR019734">
    <property type="entry name" value="TPR_rpt"/>
</dbReference>
<feature type="repeat" description="TPR" evidence="3">
    <location>
        <begin position="263"/>
        <end position="296"/>
    </location>
</feature>
<dbReference type="Pfam" id="PF13432">
    <property type="entry name" value="TPR_16"/>
    <property type="match status" value="2"/>
</dbReference>
<evidence type="ECO:0000313" key="6">
    <source>
        <dbReference type="Proteomes" id="UP001319045"/>
    </source>
</evidence>
<dbReference type="Gene3D" id="1.25.40.10">
    <property type="entry name" value="Tetratricopeptide repeat domain"/>
    <property type="match status" value="5"/>
</dbReference>
<dbReference type="PANTHER" id="PTHR44858">
    <property type="entry name" value="TETRATRICOPEPTIDE REPEAT PROTEIN 6"/>
    <property type="match status" value="1"/>
</dbReference>